<keyword evidence="2" id="KW-1185">Reference proteome</keyword>
<dbReference type="Proteomes" id="UP000235464">
    <property type="component" value="Chromosome I"/>
</dbReference>
<proteinExistence type="predicted"/>
<dbReference type="OrthoDB" id="4336626at2"/>
<sequence>MAITLDLLREHDPAGPAFRRFGRDHCEPLLDAIGSPCRDAYIARRRHAAR</sequence>
<gene>
    <name evidence="1" type="ORF">SCNRRL3882_0136</name>
</gene>
<accession>A0A2N9B023</accession>
<dbReference type="AlphaFoldDB" id="A0A2N9B023"/>
<protein>
    <submittedName>
        <fullName evidence="1">Uncharacterized protein</fullName>
    </submittedName>
</protein>
<dbReference type="RefSeq" id="WP_010048394.1">
    <property type="nucleotide sequence ID" value="NZ_LT962942.1"/>
</dbReference>
<organism evidence="1 2">
    <name type="scientific">Streptomyces chartreusis NRRL 3882</name>
    <dbReference type="NCBI Taxonomy" id="1079985"/>
    <lineage>
        <taxon>Bacteria</taxon>
        <taxon>Bacillati</taxon>
        <taxon>Actinomycetota</taxon>
        <taxon>Actinomycetes</taxon>
        <taxon>Kitasatosporales</taxon>
        <taxon>Streptomycetaceae</taxon>
        <taxon>Streptomyces</taxon>
    </lineage>
</organism>
<dbReference type="EMBL" id="LT963352">
    <property type="protein sequence ID" value="SOR76653.1"/>
    <property type="molecule type" value="Genomic_DNA"/>
</dbReference>
<evidence type="ECO:0000313" key="1">
    <source>
        <dbReference type="EMBL" id="SOR76653.1"/>
    </source>
</evidence>
<reference evidence="2" key="1">
    <citation type="submission" date="2017-11" db="EMBL/GenBank/DDBJ databases">
        <authorList>
            <person name="Wibberg D."/>
        </authorList>
    </citation>
    <scope>NUCLEOTIDE SEQUENCE [LARGE SCALE GENOMIC DNA]</scope>
</reference>
<evidence type="ECO:0000313" key="2">
    <source>
        <dbReference type="Proteomes" id="UP000235464"/>
    </source>
</evidence>
<name>A0A2N9B023_STRCX</name>